<dbReference type="Proteomes" id="UP000634672">
    <property type="component" value="Unassembled WGS sequence"/>
</dbReference>
<protein>
    <submittedName>
        <fullName evidence="2">Uncharacterized protein</fullName>
    </submittedName>
</protein>
<dbReference type="SUPFAM" id="SSF58042">
    <property type="entry name" value="Outer membrane lipoprotein"/>
    <property type="match status" value="1"/>
</dbReference>
<evidence type="ECO:0000313" key="2">
    <source>
        <dbReference type="EMBL" id="MBC5708074.1"/>
    </source>
</evidence>
<name>A0ABR7H4C8_9FIRM</name>
<keyword evidence="1" id="KW-0175">Coiled coil</keyword>
<evidence type="ECO:0000313" key="3">
    <source>
        <dbReference type="Proteomes" id="UP000634672"/>
    </source>
</evidence>
<dbReference type="EMBL" id="JACOPB010000003">
    <property type="protein sequence ID" value="MBC5708074.1"/>
    <property type="molecule type" value="Genomic_DNA"/>
</dbReference>
<proteinExistence type="predicted"/>
<organism evidence="2 3">
    <name type="scientific">Hungatella hominis</name>
    <dbReference type="NCBI Taxonomy" id="2763050"/>
    <lineage>
        <taxon>Bacteria</taxon>
        <taxon>Bacillati</taxon>
        <taxon>Bacillota</taxon>
        <taxon>Clostridia</taxon>
        <taxon>Lachnospirales</taxon>
        <taxon>Lachnospiraceae</taxon>
        <taxon>Hungatella</taxon>
    </lineage>
</organism>
<reference evidence="2 3" key="1">
    <citation type="submission" date="2020-08" db="EMBL/GenBank/DDBJ databases">
        <title>Genome public.</title>
        <authorList>
            <person name="Liu C."/>
            <person name="Sun Q."/>
        </authorList>
    </citation>
    <scope>NUCLEOTIDE SEQUENCE [LARGE SCALE GENOMIC DNA]</scope>
    <source>
        <strain evidence="2 3">NSJ-66</strain>
    </source>
</reference>
<comment type="caution">
    <text evidence="2">The sequence shown here is derived from an EMBL/GenBank/DDBJ whole genome shotgun (WGS) entry which is preliminary data.</text>
</comment>
<dbReference type="Gene3D" id="1.20.5.190">
    <property type="match status" value="1"/>
</dbReference>
<evidence type="ECO:0000256" key="1">
    <source>
        <dbReference type="SAM" id="Coils"/>
    </source>
</evidence>
<keyword evidence="3" id="KW-1185">Reference proteome</keyword>
<sequence length="118" mass="13780">MTDNELLLAMSDLIDKKMTEQLQPLKQDVRDMKQDIQELKQESRDMKQDIQNIKQDIRKINLRIENEINPNINLILENYVPASKRYEDTSDKIEAMQADIDLLKIVVTEHSGKLQAIS</sequence>
<feature type="coiled-coil region" evidence="1">
    <location>
        <begin position="22"/>
        <end position="63"/>
    </location>
</feature>
<gene>
    <name evidence="2" type="ORF">H8S75_08930</name>
</gene>
<accession>A0ABR7H4C8</accession>